<evidence type="ECO:0000259" key="2">
    <source>
        <dbReference type="Pfam" id="PF19263"/>
    </source>
</evidence>
<sequence>MLEETASDACSLTDSAVPSAPRLESFDRAEAERFLHWLDPSMDQFTFQTFDDSAKKDKRLAHVLNGSLDQHWGKLFALSRKGAGVFVTINRTDLKGRKTENIIGVRALFVDLDDAPASDLKRLKYLPLRIHLTSEAVSNGAGKLPRVHAFWKVEGVELDEFATIQDKLARIVGGDVAVKDLPRVMRLPGFPNNKRTPQTLVRNVTPNILARNATAIPKLAFFTAVEEAFSREGFSCLERAERGPVLTFSQGAPDEAMRRLAARTQRIFEDAIDPTARELLPLVADMLRYVSSDLPRTEWWPHLAAMAHLAGGSDEARSEAEAVCREWSSGYAADGAKSTRYAGSTLFDEADFNAQWSSCIARTSVGEPATWRSIRRAALSGGWTAPQTSYSTFAKAGSSKRDPDIVDLLNERWAWLEDEQVIFDLKFLTTRTRDQMMGDTAALFTTEEASSGRMKRVSGYNLWFVASNRRTFAGRRFLPGHGPFVDKDAEGKPLGGVYVNLWQGWGCEPVKGDVGPLKALISRLCGGDEEEIRYLTWRIAVKLQKPWVKIPSYVLIVTSQEGTGKSQLGKFIVGLYGKHGKIITDRELESSFDDWKADGILFAMSEEVSLKEKKSTANRLKAMTSMEVQHINPKGKPSYSTENYLDLYFTANDFDALYIRNDKERRPFITHHSVEPMPMQEAAALQKWYNAGGKEAMLFYFLHEVDGRTFNIYAPAPSTSGKTLMAEASRSPAETFVAELLADAAEDAAEGKGVALRDFSALLTAYAGMGAAIDKRAEKYLAMALTKAGVPRRRVRVARSGGAQKSLYAVLEPTKWVLARNEEWVSEFDASAKASEGRN</sequence>
<proteinExistence type="predicted"/>
<evidence type="ECO:0000259" key="1">
    <source>
        <dbReference type="Pfam" id="PF16793"/>
    </source>
</evidence>
<accession>A0A1I3W756</accession>
<dbReference type="Gene3D" id="3.30.70.1790">
    <property type="entry name" value="RepB DNA-primase, N-terminal domain"/>
    <property type="match status" value="1"/>
</dbReference>
<evidence type="ECO:0000313" key="4">
    <source>
        <dbReference type="Proteomes" id="UP000198755"/>
    </source>
</evidence>
<gene>
    <name evidence="3" type="ORF">SAMN05444581_101393</name>
</gene>
<dbReference type="AlphaFoldDB" id="A0A1I3W756"/>
<dbReference type="Pfam" id="PF19263">
    <property type="entry name" value="DUF5906"/>
    <property type="match status" value="1"/>
</dbReference>
<protein>
    <submittedName>
        <fullName evidence="3">RepB DNA-primase</fullName>
    </submittedName>
</protein>
<organism evidence="3 4">
    <name type="scientific">Methylocapsa palsarum</name>
    <dbReference type="NCBI Taxonomy" id="1612308"/>
    <lineage>
        <taxon>Bacteria</taxon>
        <taxon>Pseudomonadati</taxon>
        <taxon>Pseudomonadota</taxon>
        <taxon>Alphaproteobacteria</taxon>
        <taxon>Hyphomicrobiales</taxon>
        <taxon>Beijerinckiaceae</taxon>
        <taxon>Methylocapsa</taxon>
    </lineage>
</organism>
<evidence type="ECO:0000313" key="3">
    <source>
        <dbReference type="EMBL" id="SFK03250.1"/>
    </source>
</evidence>
<feature type="domain" description="NrS-1 polymerase-like helicase" evidence="2">
    <location>
        <begin position="558"/>
        <end position="666"/>
    </location>
</feature>
<dbReference type="Pfam" id="PF16793">
    <property type="entry name" value="RepB_primase"/>
    <property type="match status" value="1"/>
</dbReference>
<dbReference type="InterPro" id="IPR045455">
    <property type="entry name" value="NrS-1_pol-like_helicase"/>
</dbReference>
<feature type="domain" description="RepB-like DNA primase" evidence="1">
    <location>
        <begin position="97"/>
        <end position="196"/>
    </location>
</feature>
<dbReference type="STRING" id="1612308.SAMN05444581_101393"/>
<name>A0A1I3W756_9HYPH</name>
<dbReference type="OrthoDB" id="8215052at2"/>
<dbReference type="RefSeq" id="WP_139223473.1">
    <property type="nucleotide sequence ID" value="NZ_FOSN01000001.1"/>
</dbReference>
<reference evidence="3 4" key="1">
    <citation type="submission" date="2016-10" db="EMBL/GenBank/DDBJ databases">
        <authorList>
            <person name="de Groot N.N."/>
        </authorList>
    </citation>
    <scope>NUCLEOTIDE SEQUENCE [LARGE SCALE GENOMIC DNA]</scope>
    <source>
        <strain evidence="3 4">NE2</strain>
    </source>
</reference>
<keyword evidence="4" id="KW-1185">Reference proteome</keyword>
<dbReference type="Proteomes" id="UP000198755">
    <property type="component" value="Unassembled WGS sequence"/>
</dbReference>
<dbReference type="InterPro" id="IPR039459">
    <property type="entry name" value="RepB-like_DNA_primase_dom"/>
</dbReference>
<dbReference type="EMBL" id="FOSN01000001">
    <property type="protein sequence ID" value="SFK03250.1"/>
    <property type="molecule type" value="Genomic_DNA"/>
</dbReference>